<dbReference type="InterPro" id="IPR027417">
    <property type="entry name" value="P-loop_NTPase"/>
</dbReference>
<accession>A0A1I0LLR5</accession>
<dbReference type="SUPFAM" id="SSF48452">
    <property type="entry name" value="TPR-like"/>
    <property type="match status" value="2"/>
</dbReference>
<feature type="region of interest" description="Disordered" evidence="1">
    <location>
        <begin position="48"/>
        <end position="71"/>
    </location>
</feature>
<dbReference type="Pfam" id="PF00931">
    <property type="entry name" value="NB-ARC"/>
    <property type="match status" value="1"/>
</dbReference>
<reference evidence="3 4" key="1">
    <citation type="submission" date="2016-10" db="EMBL/GenBank/DDBJ databases">
        <authorList>
            <person name="de Groot N.N."/>
        </authorList>
    </citation>
    <scope>NUCLEOTIDE SEQUENCE [LARGE SCALE GENOMIC DNA]</scope>
    <source>
        <strain evidence="3 4">CGMCC 4.5598</strain>
    </source>
</reference>
<protein>
    <submittedName>
        <fullName evidence="3">Tetratricopeptide repeat-containing protein</fullName>
    </submittedName>
</protein>
<evidence type="ECO:0000256" key="1">
    <source>
        <dbReference type="SAM" id="MobiDB-lite"/>
    </source>
</evidence>
<dbReference type="SMART" id="SM00028">
    <property type="entry name" value="TPR"/>
    <property type="match status" value="6"/>
</dbReference>
<evidence type="ECO:0000313" key="3">
    <source>
        <dbReference type="EMBL" id="SEU40862.1"/>
    </source>
</evidence>
<keyword evidence="4" id="KW-1185">Reference proteome</keyword>
<dbReference type="Gene3D" id="1.25.40.10">
    <property type="entry name" value="Tetratricopeptide repeat domain"/>
    <property type="match status" value="2"/>
</dbReference>
<dbReference type="GO" id="GO:0043531">
    <property type="term" value="F:ADP binding"/>
    <property type="evidence" value="ECO:0007669"/>
    <property type="project" value="InterPro"/>
</dbReference>
<feature type="domain" description="NB-ARC" evidence="2">
    <location>
        <begin position="107"/>
        <end position="256"/>
    </location>
</feature>
<dbReference type="Pfam" id="PF13176">
    <property type="entry name" value="TPR_7"/>
    <property type="match status" value="1"/>
</dbReference>
<sequence>MRELSRLTHYSKGYLSKIETSEKPLTVDVARRCDEVLETGGVLTALARDEPEGRARKTTLATDQPSAVGPPLRQAVTHTLPRHAAAFTGREDELRRLLSAAEDAAASVAIWTIDGMPGVGKSALAVRAAHLLAPAFPDGRLFVELHGHSPGLRPADPTDVLAGLLASTGMAPGDIPSGLGARAARWRDRLAGRKVLLVLDDAADRDQVEPLLPGAAGCMVMITSRRRLVALDGAVPVSLEILPPASAVELFARLAHRGPLTDAESSAVADLVARCGHLPLAIALLAGRLAHHPAWSVADFAAGCTAELGELAVGDRGVAAAFEMSYSALPPERQRLFRCLGLHPGADIDAYAAAALTGRSVQRVRADLEAMYTDHLLDEPVYGRYRPHDLLREYARTLTARDDPAEDRARSVARLLDYYEHTARIAGGLLIRFARNASPDVVAAPAAAPALPDRAAALTWMRAEQANLLACLAHATALGRHRRVVSLTSALAPWLLLDGPWEQAAVLHRAACAVAGDCGDPAAQATALQDLARVCYMLGEYGEARAVEEHALALVRRLGDRFGEATALQILARLDILDGDPASAADALERQLDIVGELGHRPGEASALQDLARVRAMTGEYAEAERLQARALASYRDLGDSLGEATALFELGRLRRMTAQHAAATQLLEHVLHLYRNLGDPLGQANCLQELGRLHHRSGDHHRAAELLERALGWYRDAGDVHGEAEALNSRAALLADTVGPSQALPGHREALTLARRARIRMEEARALEGIARCLAVRGERAGALTVLAEAVSLYRRIGTPEAGRAADLLKELTASR</sequence>
<proteinExistence type="predicted"/>
<name>A0A1I0LLR5_9ACTN</name>
<dbReference type="InterPro" id="IPR019734">
    <property type="entry name" value="TPR_rpt"/>
</dbReference>
<dbReference type="STRING" id="568860.SAMN05421811_118171"/>
<dbReference type="InterPro" id="IPR002182">
    <property type="entry name" value="NB-ARC"/>
</dbReference>
<dbReference type="Gene3D" id="3.40.50.300">
    <property type="entry name" value="P-loop containing nucleotide triphosphate hydrolases"/>
    <property type="match status" value="1"/>
</dbReference>
<dbReference type="PANTHER" id="PTHR47691">
    <property type="entry name" value="REGULATOR-RELATED"/>
    <property type="match status" value="1"/>
</dbReference>
<dbReference type="Proteomes" id="UP000199361">
    <property type="component" value="Unassembled WGS sequence"/>
</dbReference>
<evidence type="ECO:0000313" key="4">
    <source>
        <dbReference type="Proteomes" id="UP000199361"/>
    </source>
</evidence>
<dbReference type="PRINTS" id="PR00364">
    <property type="entry name" value="DISEASERSIST"/>
</dbReference>
<dbReference type="PANTHER" id="PTHR47691:SF3">
    <property type="entry name" value="HTH-TYPE TRANSCRIPTIONAL REGULATOR RV0890C-RELATED"/>
    <property type="match status" value="1"/>
</dbReference>
<evidence type="ECO:0000259" key="2">
    <source>
        <dbReference type="Pfam" id="PF00931"/>
    </source>
</evidence>
<dbReference type="SUPFAM" id="SSF52540">
    <property type="entry name" value="P-loop containing nucleoside triphosphate hydrolases"/>
    <property type="match status" value="1"/>
</dbReference>
<dbReference type="EMBL" id="FOHX01000018">
    <property type="protein sequence ID" value="SEU40862.1"/>
    <property type="molecule type" value="Genomic_DNA"/>
</dbReference>
<dbReference type="AlphaFoldDB" id="A0A1I0LLR5"/>
<gene>
    <name evidence="3" type="ORF">SAMN05421811_118171</name>
</gene>
<dbReference type="InterPro" id="IPR011990">
    <property type="entry name" value="TPR-like_helical_dom_sf"/>
</dbReference>
<dbReference type="Pfam" id="PF13424">
    <property type="entry name" value="TPR_12"/>
    <property type="match status" value="2"/>
</dbReference>
<organism evidence="3 4">
    <name type="scientific">Nonomuraea wenchangensis</name>
    <dbReference type="NCBI Taxonomy" id="568860"/>
    <lineage>
        <taxon>Bacteria</taxon>
        <taxon>Bacillati</taxon>
        <taxon>Actinomycetota</taxon>
        <taxon>Actinomycetes</taxon>
        <taxon>Streptosporangiales</taxon>
        <taxon>Streptosporangiaceae</taxon>
        <taxon>Nonomuraea</taxon>
    </lineage>
</organism>